<dbReference type="Gene3D" id="3.30.70.270">
    <property type="match status" value="1"/>
</dbReference>
<dbReference type="SUPFAM" id="SSF55073">
    <property type="entry name" value="Nucleotide cyclase"/>
    <property type="match status" value="1"/>
</dbReference>
<dbReference type="AlphaFoldDB" id="A0A0D8ICV2"/>
<dbReference type="InterPro" id="IPR038733">
    <property type="entry name" value="Predicted_DNA_bind_prot_RHH"/>
</dbReference>
<dbReference type="PANTHER" id="PTHR45138">
    <property type="entry name" value="REGULATORY COMPONENTS OF SENSORY TRANSDUCTION SYSTEM"/>
    <property type="match status" value="1"/>
</dbReference>
<evidence type="ECO:0000313" key="2">
    <source>
        <dbReference type="Proteomes" id="UP000035704"/>
    </source>
</evidence>
<proteinExistence type="predicted"/>
<dbReference type="SMART" id="SM00267">
    <property type="entry name" value="GGDEF"/>
    <property type="match status" value="1"/>
</dbReference>
<dbReference type="PROSITE" id="PS50887">
    <property type="entry name" value="GGDEF"/>
    <property type="match status" value="1"/>
</dbReference>
<dbReference type="InterPro" id="IPR000160">
    <property type="entry name" value="GGDEF_dom"/>
</dbReference>
<dbReference type="InterPro" id="IPR029787">
    <property type="entry name" value="Nucleotide_cyclase"/>
</dbReference>
<dbReference type="InterPro" id="IPR050469">
    <property type="entry name" value="Diguanylate_Cyclase"/>
</dbReference>
<protein>
    <submittedName>
        <fullName evidence="1">Diguanylate cyclase</fullName>
    </submittedName>
</protein>
<dbReference type="RefSeq" id="WP_044823667.1">
    <property type="nucleotide sequence ID" value="NZ_CP009687.1"/>
</dbReference>
<dbReference type="InterPro" id="IPR043128">
    <property type="entry name" value="Rev_trsase/Diguanyl_cyclase"/>
</dbReference>
<gene>
    <name evidence="1" type="ORF">CACET_c14280</name>
</gene>
<dbReference type="GO" id="GO:0052621">
    <property type="term" value="F:diguanylate cyclase activity"/>
    <property type="evidence" value="ECO:0007669"/>
    <property type="project" value="TreeGrafter"/>
</dbReference>
<dbReference type="OrthoDB" id="9804955at2"/>
<evidence type="ECO:0000313" key="1">
    <source>
        <dbReference type="EMBL" id="AKL94892.1"/>
    </source>
</evidence>
<sequence length="208" mass="24140">MIDKIQGIMMKEEFDKSVEEKIKDASETFTLAMIDIDNFETVNSYYGETIGDKVIQKIASVLKQNLRSNDLVGRYNKDEFYVLFSNTNAETGLIIMEEIRRYFDENTFQLSDRKQDMRIKISAGIANFPRDAKNSIELFRAADSALFRAKREGKNRVCLAENENMVLKSNYFTKTQLERLGELSKKTDKTEAFLLREALDDLFVKYSK</sequence>
<dbReference type="GO" id="GO:0005886">
    <property type="term" value="C:plasma membrane"/>
    <property type="evidence" value="ECO:0007669"/>
    <property type="project" value="TreeGrafter"/>
</dbReference>
<dbReference type="PANTHER" id="PTHR45138:SF9">
    <property type="entry name" value="DIGUANYLATE CYCLASE DGCM-RELATED"/>
    <property type="match status" value="1"/>
</dbReference>
<dbReference type="Pfam" id="PF00990">
    <property type="entry name" value="GGDEF"/>
    <property type="match status" value="1"/>
</dbReference>
<dbReference type="PATRIC" id="fig|84022.5.peg.2889"/>
<dbReference type="Proteomes" id="UP000035704">
    <property type="component" value="Chromosome"/>
</dbReference>
<reference evidence="1 2" key="1">
    <citation type="submission" date="2014-10" db="EMBL/GenBank/DDBJ databases">
        <title>Genome sequence of Clostridium aceticum DSM 1496.</title>
        <authorList>
            <person name="Poehlein A."/>
            <person name="Schiel-Bengelsdorf B."/>
            <person name="Gottschalk G."/>
            <person name="Duerre P."/>
            <person name="Daniel R."/>
        </authorList>
    </citation>
    <scope>NUCLEOTIDE SEQUENCE [LARGE SCALE GENOMIC DNA]</scope>
    <source>
        <strain evidence="1 2">DSM 1496</strain>
    </source>
</reference>
<name>A0A0D8ICV2_9CLOT</name>
<keyword evidence="2" id="KW-1185">Reference proteome</keyword>
<dbReference type="KEGG" id="cace:CACET_c14280"/>
<dbReference type="CDD" id="cd01949">
    <property type="entry name" value="GGDEF"/>
    <property type="match status" value="1"/>
</dbReference>
<dbReference type="GO" id="GO:0043709">
    <property type="term" value="P:cell adhesion involved in single-species biofilm formation"/>
    <property type="evidence" value="ECO:0007669"/>
    <property type="project" value="TreeGrafter"/>
</dbReference>
<dbReference type="GO" id="GO:1902201">
    <property type="term" value="P:negative regulation of bacterial-type flagellum-dependent cell motility"/>
    <property type="evidence" value="ECO:0007669"/>
    <property type="project" value="TreeGrafter"/>
</dbReference>
<dbReference type="Pfam" id="PF12651">
    <property type="entry name" value="RHH_3"/>
    <property type="match status" value="1"/>
</dbReference>
<dbReference type="NCBIfam" id="TIGR00254">
    <property type="entry name" value="GGDEF"/>
    <property type="match status" value="1"/>
</dbReference>
<dbReference type="STRING" id="84022.CACET_c14280"/>
<dbReference type="EMBL" id="CP009687">
    <property type="protein sequence ID" value="AKL94892.1"/>
    <property type="molecule type" value="Genomic_DNA"/>
</dbReference>
<accession>A0A0D8ICV2</accession>
<organism evidence="1 2">
    <name type="scientific">Clostridium aceticum</name>
    <dbReference type="NCBI Taxonomy" id="84022"/>
    <lineage>
        <taxon>Bacteria</taxon>
        <taxon>Bacillati</taxon>
        <taxon>Bacillota</taxon>
        <taxon>Clostridia</taxon>
        <taxon>Eubacteriales</taxon>
        <taxon>Clostridiaceae</taxon>
        <taxon>Clostridium</taxon>
    </lineage>
</organism>